<sequence length="199" mass="22218">PTLLDNGEILFGTEFTSWHSQIWKSADGGETWNVCGSIPGEQNQHPSLIQRDDGSILALIRPSGKNPNVLKSVSHDYGRTWSEAEVTQNHCPYAALDAVKLEDGRIVMIWNDNPEKRNPLTIGISEDGGETWKYKRDIITGEGSFHYPAIIQSRDGLIHVTFTNNRVTIDHVVLTPNWIEGAGNALPIWEGIGMKRYLI</sequence>
<evidence type="ECO:0000313" key="2">
    <source>
        <dbReference type="EMBL" id="SVD06535.1"/>
    </source>
</evidence>
<reference evidence="2" key="1">
    <citation type="submission" date="2018-05" db="EMBL/GenBank/DDBJ databases">
        <authorList>
            <person name="Lanie J.A."/>
            <person name="Ng W.-L."/>
            <person name="Kazmierczak K.M."/>
            <person name="Andrzejewski T.M."/>
            <person name="Davidsen T.M."/>
            <person name="Wayne K.J."/>
            <person name="Tettelin H."/>
            <person name="Glass J.I."/>
            <person name="Rusch D."/>
            <person name="Podicherti R."/>
            <person name="Tsui H.-C.T."/>
            <person name="Winkler M.E."/>
        </authorList>
    </citation>
    <scope>NUCLEOTIDE SEQUENCE</scope>
</reference>
<accession>A0A382SAS2</accession>
<dbReference type="PANTHER" id="PTHR43752">
    <property type="entry name" value="BNR/ASP-BOX REPEAT FAMILY PROTEIN"/>
    <property type="match status" value="1"/>
</dbReference>
<feature type="domain" description="Sialidase" evidence="1">
    <location>
        <begin position="1"/>
        <end position="160"/>
    </location>
</feature>
<dbReference type="SUPFAM" id="SSF50939">
    <property type="entry name" value="Sialidases"/>
    <property type="match status" value="1"/>
</dbReference>
<gene>
    <name evidence="2" type="ORF">METZ01_LOCUS359389</name>
</gene>
<name>A0A382SAS2_9ZZZZ</name>
<organism evidence="2">
    <name type="scientific">marine metagenome</name>
    <dbReference type="NCBI Taxonomy" id="408172"/>
    <lineage>
        <taxon>unclassified sequences</taxon>
        <taxon>metagenomes</taxon>
        <taxon>ecological metagenomes</taxon>
    </lineage>
</organism>
<proteinExistence type="predicted"/>
<dbReference type="Pfam" id="PF13088">
    <property type="entry name" value="BNR_2"/>
    <property type="match status" value="1"/>
</dbReference>
<dbReference type="InterPro" id="IPR036278">
    <property type="entry name" value="Sialidase_sf"/>
</dbReference>
<dbReference type="InterPro" id="IPR011040">
    <property type="entry name" value="Sialidase"/>
</dbReference>
<dbReference type="AlphaFoldDB" id="A0A382SAS2"/>
<dbReference type="PANTHER" id="PTHR43752:SF2">
    <property type="entry name" value="BNR_ASP-BOX REPEAT FAMILY PROTEIN"/>
    <property type="match status" value="1"/>
</dbReference>
<feature type="non-terminal residue" evidence="2">
    <location>
        <position position="1"/>
    </location>
</feature>
<dbReference type="EMBL" id="UINC01127424">
    <property type="protein sequence ID" value="SVD06535.1"/>
    <property type="molecule type" value="Genomic_DNA"/>
</dbReference>
<evidence type="ECO:0000259" key="1">
    <source>
        <dbReference type="Pfam" id="PF13088"/>
    </source>
</evidence>
<protein>
    <recommendedName>
        <fullName evidence="1">Sialidase domain-containing protein</fullName>
    </recommendedName>
</protein>
<dbReference type="Gene3D" id="2.120.10.10">
    <property type="match status" value="1"/>
</dbReference>
<dbReference type="CDD" id="cd15482">
    <property type="entry name" value="Sialidase_non-viral"/>
    <property type="match status" value="1"/>
</dbReference>